<dbReference type="PANTHER" id="PTHR12058:SF0">
    <property type="entry name" value="ACTIN-RELATED PROTEIN 2_3 COMPLEX SUBUNIT 2"/>
    <property type="match status" value="1"/>
</dbReference>
<comment type="similarity">
    <text evidence="2 6">Belongs to the ARPC2 family.</text>
</comment>
<evidence type="ECO:0000256" key="3">
    <source>
        <dbReference type="ARBA" id="ARBA00022490"/>
    </source>
</evidence>
<dbReference type="GO" id="GO:0034314">
    <property type="term" value="P:Arp2/3 complex-mediated actin nucleation"/>
    <property type="evidence" value="ECO:0007669"/>
    <property type="project" value="InterPro"/>
</dbReference>
<comment type="function">
    <text evidence="6">Functions as actin-binding component of the Arp2/3 complex which is involved in regulation of actin polymerization and together with an activating nucleation-promoting factor (NPF) mediates the formation of branched actin networks.</text>
</comment>
<evidence type="ECO:0000256" key="2">
    <source>
        <dbReference type="ARBA" id="ARBA00007192"/>
    </source>
</evidence>
<evidence type="ECO:0000313" key="7">
    <source>
        <dbReference type="EMBL" id="KAJ3431900.1"/>
    </source>
</evidence>
<dbReference type="EMBL" id="JANTQA010000047">
    <property type="protein sequence ID" value="KAJ3431900.1"/>
    <property type="molecule type" value="Genomic_DNA"/>
</dbReference>
<dbReference type="Pfam" id="PF04045">
    <property type="entry name" value="P34-Arc"/>
    <property type="match status" value="1"/>
</dbReference>
<sequence length="303" mass="35523">MIIISPENRILRDVLTKRFKSQNERIPCDIVIADFDGVTYHILTLREETNVVYVSVSIRIFEELLNFGAQDILTRIYGDLIVDPEEGYDFSLRIDLEEKKSDAAKIIKDVALLRRNIIGAPFLFVFEAVSRGEDLGDQTAKFEYRSEESIFLKPSTDKVTVVFSILFKDKDDQVFGQVFLKEFASQAKKVRNAPYVTYSKVPPQEIEEFQLKERDDVAYLSVVLFERHFDTRKRGASVDLIPSLRDYIHYHLKCCKAYLHQRMRARVNEFYKVLNRARPQIENKEKKTMSGRTFKQQKTVKRW</sequence>
<dbReference type="GO" id="GO:0005885">
    <property type="term" value="C:Arp2/3 protein complex"/>
    <property type="evidence" value="ECO:0007669"/>
    <property type="project" value="InterPro"/>
</dbReference>
<dbReference type="Proteomes" id="UP001146793">
    <property type="component" value="Unassembled WGS sequence"/>
</dbReference>
<comment type="subcellular location">
    <subcellularLocation>
        <location evidence="1 6">Cytoplasm</location>
        <location evidence="1 6">Cytoskeleton</location>
    </subcellularLocation>
</comment>
<evidence type="ECO:0000256" key="1">
    <source>
        <dbReference type="ARBA" id="ARBA00004245"/>
    </source>
</evidence>
<keyword evidence="5 6" id="KW-0206">Cytoskeleton</keyword>
<keyword evidence="3 6" id="KW-0963">Cytoplasm</keyword>
<organism evidence="7 8">
    <name type="scientific">Anaeramoeba flamelloides</name>
    <dbReference type="NCBI Taxonomy" id="1746091"/>
    <lineage>
        <taxon>Eukaryota</taxon>
        <taxon>Metamonada</taxon>
        <taxon>Anaeramoebidae</taxon>
        <taxon>Anaeramoeba</taxon>
    </lineage>
</organism>
<dbReference type="GO" id="GO:0030041">
    <property type="term" value="P:actin filament polymerization"/>
    <property type="evidence" value="ECO:0007669"/>
    <property type="project" value="InterPro"/>
</dbReference>
<dbReference type="InterPro" id="IPR034666">
    <property type="entry name" value="ARPC2/4"/>
</dbReference>
<name>A0AAV7YSJ1_9EUKA</name>
<keyword evidence="4 6" id="KW-0009">Actin-binding</keyword>
<proteinExistence type="inferred from homology"/>
<evidence type="ECO:0000256" key="4">
    <source>
        <dbReference type="ARBA" id="ARBA00023203"/>
    </source>
</evidence>
<dbReference type="AlphaFoldDB" id="A0AAV7YSJ1"/>
<reference evidence="7" key="1">
    <citation type="submission" date="2022-08" db="EMBL/GenBank/DDBJ databases">
        <title>Novel sulphate-reducing endosymbionts in the free-living metamonad Anaeramoeba.</title>
        <authorList>
            <person name="Jerlstrom-Hultqvist J."/>
            <person name="Cepicka I."/>
            <person name="Gallot-Lavallee L."/>
            <person name="Salas-Leiva D."/>
            <person name="Curtis B.A."/>
            <person name="Zahonova K."/>
            <person name="Pipaliya S."/>
            <person name="Dacks J."/>
            <person name="Roger A.J."/>
        </authorList>
    </citation>
    <scope>NUCLEOTIDE SEQUENCE</scope>
    <source>
        <strain evidence="7">Busselton2</strain>
    </source>
</reference>
<dbReference type="GO" id="GO:0051015">
    <property type="term" value="F:actin filament binding"/>
    <property type="evidence" value="ECO:0007669"/>
    <property type="project" value="TreeGrafter"/>
</dbReference>
<accession>A0AAV7YSJ1</accession>
<comment type="subunit">
    <text evidence="6">Component of the Arp2/3 complex.</text>
</comment>
<dbReference type="InterPro" id="IPR007188">
    <property type="entry name" value="ARPC2"/>
</dbReference>
<evidence type="ECO:0000313" key="8">
    <source>
        <dbReference type="Proteomes" id="UP001146793"/>
    </source>
</evidence>
<dbReference type="SUPFAM" id="SSF69645">
    <property type="entry name" value="Arp2/3 complex subunits"/>
    <property type="match status" value="2"/>
</dbReference>
<dbReference type="Gene3D" id="3.30.1460.20">
    <property type="match status" value="2"/>
</dbReference>
<gene>
    <name evidence="7" type="ORF">M0812_20824</name>
</gene>
<dbReference type="PANTHER" id="PTHR12058">
    <property type="entry name" value="ARP2/3 COMPLEX 34 KDA SUBUNIT"/>
    <property type="match status" value="1"/>
</dbReference>
<evidence type="ECO:0000256" key="6">
    <source>
        <dbReference type="RuleBase" id="RU364015"/>
    </source>
</evidence>
<dbReference type="GO" id="GO:0005200">
    <property type="term" value="F:structural constituent of cytoskeleton"/>
    <property type="evidence" value="ECO:0007669"/>
    <property type="project" value="TreeGrafter"/>
</dbReference>
<comment type="caution">
    <text evidence="7">The sequence shown here is derived from an EMBL/GenBank/DDBJ whole genome shotgun (WGS) entry which is preliminary data.</text>
</comment>
<evidence type="ECO:0000256" key="5">
    <source>
        <dbReference type="ARBA" id="ARBA00023212"/>
    </source>
</evidence>
<protein>
    <recommendedName>
        <fullName evidence="6">Arp2/3 complex 34 kDa subunit</fullName>
    </recommendedName>
</protein>